<feature type="region of interest" description="Disordered" evidence="1">
    <location>
        <begin position="24"/>
        <end position="95"/>
    </location>
</feature>
<feature type="chain" id="PRO_5045417231" description="Lipoprotein" evidence="2">
    <location>
        <begin position="19"/>
        <end position="244"/>
    </location>
</feature>
<feature type="compositionally biased region" description="Acidic residues" evidence="1">
    <location>
        <begin position="46"/>
        <end position="82"/>
    </location>
</feature>
<feature type="compositionally biased region" description="Acidic residues" evidence="1">
    <location>
        <begin position="121"/>
        <end position="131"/>
    </location>
</feature>
<evidence type="ECO:0000313" key="3">
    <source>
        <dbReference type="EMBL" id="MFC4736036.1"/>
    </source>
</evidence>
<proteinExistence type="predicted"/>
<dbReference type="RefSeq" id="WP_377908694.1">
    <property type="nucleotide sequence ID" value="NZ_JBHSGK010000004.1"/>
</dbReference>
<sequence>MKKSIALTGAVTASLVLAACGNAENNGAENEGADNNAPENNAAEENNAEENDEADDVNNADDNDEEAEDGGDIEDLASEYDIDVTVGEGDGGAEASMEELEEYFAAVAAARDADMLPKDESPDEGEGEESGTAEGHYLIPGAEESDMRVLLSFSYELEGDLEDESRFPSFGDVSDSDISVDGSDVLSWNADSVEEEIVSAGTGAEFQTAGAWHIEAEVDGQHVEAEEEDEFILEFSTGTLVGLE</sequence>
<keyword evidence="4" id="KW-1185">Reference proteome</keyword>
<evidence type="ECO:0008006" key="5">
    <source>
        <dbReference type="Google" id="ProtNLM"/>
    </source>
</evidence>
<feature type="region of interest" description="Disordered" evidence="1">
    <location>
        <begin position="114"/>
        <end position="134"/>
    </location>
</feature>
<organism evidence="3 4">
    <name type="scientific">Bacillus daqingensis</name>
    <dbReference type="NCBI Taxonomy" id="872396"/>
    <lineage>
        <taxon>Bacteria</taxon>
        <taxon>Bacillati</taxon>
        <taxon>Bacillota</taxon>
        <taxon>Bacilli</taxon>
        <taxon>Bacillales</taxon>
        <taxon>Bacillaceae</taxon>
        <taxon>Bacillus</taxon>
    </lineage>
</organism>
<gene>
    <name evidence="3" type="ORF">ACFO4L_05490</name>
</gene>
<protein>
    <recommendedName>
        <fullName evidence="5">Lipoprotein</fullName>
    </recommendedName>
</protein>
<keyword evidence="2" id="KW-0732">Signal</keyword>
<accession>A0ABV9NUX7</accession>
<dbReference type="PROSITE" id="PS51257">
    <property type="entry name" value="PROKAR_LIPOPROTEIN"/>
    <property type="match status" value="1"/>
</dbReference>
<comment type="caution">
    <text evidence="3">The sequence shown here is derived from an EMBL/GenBank/DDBJ whole genome shotgun (WGS) entry which is preliminary data.</text>
</comment>
<evidence type="ECO:0000256" key="2">
    <source>
        <dbReference type="SAM" id="SignalP"/>
    </source>
</evidence>
<dbReference type="Proteomes" id="UP001595896">
    <property type="component" value="Unassembled WGS sequence"/>
</dbReference>
<reference evidence="4" key="1">
    <citation type="journal article" date="2019" name="Int. J. Syst. Evol. Microbiol.">
        <title>The Global Catalogue of Microorganisms (GCM) 10K type strain sequencing project: providing services to taxonomists for standard genome sequencing and annotation.</title>
        <authorList>
            <consortium name="The Broad Institute Genomics Platform"/>
            <consortium name="The Broad Institute Genome Sequencing Center for Infectious Disease"/>
            <person name="Wu L."/>
            <person name="Ma J."/>
        </authorList>
    </citation>
    <scope>NUCLEOTIDE SEQUENCE [LARGE SCALE GENOMIC DNA]</scope>
    <source>
        <strain evidence="4">JCM 12165</strain>
    </source>
</reference>
<feature type="compositionally biased region" description="Low complexity" evidence="1">
    <location>
        <begin position="24"/>
        <end position="45"/>
    </location>
</feature>
<evidence type="ECO:0000256" key="1">
    <source>
        <dbReference type="SAM" id="MobiDB-lite"/>
    </source>
</evidence>
<name>A0ABV9NUX7_9BACI</name>
<evidence type="ECO:0000313" key="4">
    <source>
        <dbReference type="Proteomes" id="UP001595896"/>
    </source>
</evidence>
<dbReference type="EMBL" id="JBHSGK010000004">
    <property type="protein sequence ID" value="MFC4736036.1"/>
    <property type="molecule type" value="Genomic_DNA"/>
</dbReference>
<feature type="signal peptide" evidence="2">
    <location>
        <begin position="1"/>
        <end position="18"/>
    </location>
</feature>